<protein>
    <submittedName>
        <fullName evidence="2">Uncharacterized protein</fullName>
    </submittedName>
</protein>
<dbReference type="AlphaFoldDB" id="A0A259TZR5"/>
<dbReference type="Proteomes" id="UP000216446">
    <property type="component" value="Unassembled WGS sequence"/>
</dbReference>
<gene>
    <name evidence="2" type="ORF">BSZ36_08775</name>
</gene>
<keyword evidence="1" id="KW-0472">Membrane</keyword>
<comment type="caution">
    <text evidence="2">The sequence shown here is derived from an EMBL/GenBank/DDBJ whole genome shotgun (WGS) entry which is preliminary data.</text>
</comment>
<accession>A0A259TZR5</accession>
<evidence type="ECO:0000256" key="1">
    <source>
        <dbReference type="SAM" id="Phobius"/>
    </source>
</evidence>
<feature type="transmembrane region" description="Helical" evidence="1">
    <location>
        <begin position="58"/>
        <end position="79"/>
    </location>
</feature>
<name>A0A259TZR5_9BACT</name>
<evidence type="ECO:0000313" key="3">
    <source>
        <dbReference type="Proteomes" id="UP000216446"/>
    </source>
</evidence>
<proteinExistence type="predicted"/>
<organism evidence="2 3">
    <name type="scientific">Rubricoccus marinus</name>
    <dbReference type="NCBI Taxonomy" id="716817"/>
    <lineage>
        <taxon>Bacteria</taxon>
        <taxon>Pseudomonadati</taxon>
        <taxon>Rhodothermota</taxon>
        <taxon>Rhodothermia</taxon>
        <taxon>Rhodothermales</taxon>
        <taxon>Rubricoccaceae</taxon>
        <taxon>Rubricoccus</taxon>
    </lineage>
</organism>
<reference evidence="2 3" key="1">
    <citation type="submission" date="2016-11" db="EMBL/GenBank/DDBJ databases">
        <title>Study of marine rhodopsin-containing bacteria.</title>
        <authorList>
            <person name="Yoshizawa S."/>
            <person name="Kumagai Y."/>
            <person name="Kogure K."/>
        </authorList>
    </citation>
    <scope>NUCLEOTIDE SEQUENCE [LARGE SCALE GENOMIC DNA]</scope>
    <source>
        <strain evidence="2 3">SG-29</strain>
    </source>
</reference>
<sequence>MDPFPLCRCDLAAVLTLPDFARPALKWSGFALYAAALLMLATGVVVAVLYGAEVILDALFPALGLAIAGTALIGLSSLLSEIAHLREDIAAMGRREVADGHDEPLPAE</sequence>
<evidence type="ECO:0000313" key="2">
    <source>
        <dbReference type="EMBL" id="OZC03054.1"/>
    </source>
</evidence>
<dbReference type="EMBL" id="MQWB01000001">
    <property type="protein sequence ID" value="OZC03054.1"/>
    <property type="molecule type" value="Genomic_DNA"/>
</dbReference>
<keyword evidence="1" id="KW-1133">Transmembrane helix</keyword>
<dbReference type="RefSeq" id="WP_094547958.1">
    <property type="nucleotide sequence ID" value="NZ_MQWB01000001.1"/>
</dbReference>
<keyword evidence="1" id="KW-0812">Transmembrane</keyword>
<feature type="transmembrane region" description="Helical" evidence="1">
    <location>
        <begin position="30"/>
        <end position="52"/>
    </location>
</feature>
<keyword evidence="3" id="KW-1185">Reference proteome</keyword>
<dbReference type="InParanoid" id="A0A259TZR5"/>